<evidence type="ECO:0008006" key="4">
    <source>
        <dbReference type="Google" id="ProtNLM"/>
    </source>
</evidence>
<keyword evidence="1" id="KW-0732">Signal</keyword>
<gene>
    <name evidence="2" type="ORF">AMS68_007412</name>
</gene>
<feature type="signal peptide" evidence="1">
    <location>
        <begin position="1"/>
        <end position="38"/>
    </location>
</feature>
<evidence type="ECO:0000313" key="2">
    <source>
        <dbReference type="EMBL" id="QIX01895.1"/>
    </source>
</evidence>
<keyword evidence="3" id="KW-1185">Reference proteome</keyword>
<dbReference type="EMBL" id="CP051143">
    <property type="protein sequence ID" value="QIX01895.1"/>
    <property type="molecule type" value="Genomic_DNA"/>
</dbReference>
<proteinExistence type="predicted"/>
<reference evidence="2 3" key="1">
    <citation type="journal article" date="2016" name="Sci. Rep.">
        <title>Peltaster fructicola genome reveals evolution from an invasive phytopathogen to an ectophytic parasite.</title>
        <authorList>
            <person name="Xu C."/>
            <person name="Chen H."/>
            <person name="Gleason M.L."/>
            <person name="Xu J.R."/>
            <person name="Liu H."/>
            <person name="Zhang R."/>
            <person name="Sun G."/>
        </authorList>
    </citation>
    <scope>NUCLEOTIDE SEQUENCE [LARGE SCALE GENOMIC DNA]</scope>
    <source>
        <strain evidence="2 3">LNHT1506</strain>
    </source>
</reference>
<protein>
    <recommendedName>
        <fullName evidence="4">GPI anchored protein</fullName>
    </recommendedName>
</protein>
<evidence type="ECO:0000256" key="1">
    <source>
        <dbReference type="SAM" id="SignalP"/>
    </source>
</evidence>
<name>A0A6H0Y4P2_9PEZI</name>
<accession>A0A6H0Y4P2</accession>
<dbReference type="Proteomes" id="UP000503462">
    <property type="component" value="Chromosome 5"/>
</dbReference>
<sequence length="258" mass="27527">MLRKHPRQTSFPLLSHRIATRSLLPIRLFCFLFAVLFATSNPPDPDGLFNSRSFASRISPFTTSPSDSSFYNTQRAHCPYSINLHVATWLDSFADSINISQTLNLDTVALLVASLSLSTNKPNPTFRSPSSRERIPATQRTSRLTMRFHITAALVAAATLITGTVADDHTSQATITYTRTVQRVVQTVTATRNTASSSMATAVASASMASGYSNGTITTASLTASSTPAKQTSGAAPAINFEMLGMAAIAGLAGFMAL</sequence>
<organism evidence="2 3">
    <name type="scientific">Peltaster fructicola</name>
    <dbReference type="NCBI Taxonomy" id="286661"/>
    <lineage>
        <taxon>Eukaryota</taxon>
        <taxon>Fungi</taxon>
        <taxon>Dikarya</taxon>
        <taxon>Ascomycota</taxon>
        <taxon>Pezizomycotina</taxon>
        <taxon>Dothideomycetes</taxon>
        <taxon>Dothideomycetes incertae sedis</taxon>
        <taxon>Peltaster</taxon>
    </lineage>
</organism>
<evidence type="ECO:0000313" key="3">
    <source>
        <dbReference type="Proteomes" id="UP000503462"/>
    </source>
</evidence>
<feature type="chain" id="PRO_5026357580" description="GPI anchored protein" evidence="1">
    <location>
        <begin position="39"/>
        <end position="258"/>
    </location>
</feature>
<dbReference type="AlphaFoldDB" id="A0A6H0Y4P2"/>